<evidence type="ECO:0000313" key="2">
    <source>
        <dbReference type="EMBL" id="CAI3977277.1"/>
    </source>
</evidence>
<reference evidence="3 4" key="2">
    <citation type="submission" date="2024-05" db="EMBL/GenBank/DDBJ databases">
        <authorList>
            <person name="Chen Y."/>
            <person name="Shah S."/>
            <person name="Dougan E. K."/>
            <person name="Thang M."/>
            <person name="Chan C."/>
        </authorList>
    </citation>
    <scope>NUCLEOTIDE SEQUENCE [LARGE SCALE GENOMIC DNA]</scope>
</reference>
<dbReference type="EMBL" id="CAMXCT010000333">
    <property type="protein sequence ID" value="CAI3977277.1"/>
    <property type="molecule type" value="Genomic_DNA"/>
</dbReference>
<dbReference type="OrthoDB" id="489842at2759"/>
<keyword evidence="4" id="KW-1185">Reference proteome</keyword>
<comment type="caution">
    <text evidence="2">The sequence shown here is derived from an EMBL/GenBank/DDBJ whole genome shotgun (WGS) entry which is preliminary data.</text>
</comment>
<protein>
    <submittedName>
        <fullName evidence="2">Uncharacterized protein</fullName>
    </submittedName>
</protein>
<sequence length="310" mass="36633">MEAEGYAFEAAEKVKEIQCEVEDLLLHIRRAADIESQHLEAQRVELQKQHAERIKDLQDEVRRVRESTDESVEKIEAEMQREQSQIEEEVLQKSVERSEALKAIKEEVEDLSAVADQEYRKSLDKDKLRHEEARKAILDMDNQRWRTVEEMDQSCQMWITAFNQRLEETQADLAYRVEHLVGEARAARLGLHKARERLDRQWEDELTQLRQEALKERFDAASTLDQARLKRRELESMSREKSLAGIEECKLLKREHLLTLRRVADELDQMRRNIGLQARDPMLVQSLRELSSKIRHGQMKQQPPKMMEIT</sequence>
<keyword evidence="1" id="KW-0175">Coiled coil</keyword>
<accession>A0A9P1BPZ8</accession>
<evidence type="ECO:0000256" key="1">
    <source>
        <dbReference type="SAM" id="Coils"/>
    </source>
</evidence>
<evidence type="ECO:0000313" key="4">
    <source>
        <dbReference type="Proteomes" id="UP001152797"/>
    </source>
</evidence>
<dbReference type="EMBL" id="CAMXCT030000333">
    <property type="protein sequence ID" value="CAL4764589.1"/>
    <property type="molecule type" value="Genomic_DNA"/>
</dbReference>
<feature type="coiled-coil region" evidence="1">
    <location>
        <begin position="29"/>
        <end position="121"/>
    </location>
</feature>
<proteinExistence type="predicted"/>
<dbReference type="EMBL" id="CAMXCT020000333">
    <property type="protein sequence ID" value="CAL1130652.1"/>
    <property type="molecule type" value="Genomic_DNA"/>
</dbReference>
<gene>
    <name evidence="2" type="ORF">C1SCF055_LOCUS5430</name>
</gene>
<dbReference type="AlphaFoldDB" id="A0A9P1BPZ8"/>
<evidence type="ECO:0000313" key="3">
    <source>
        <dbReference type="EMBL" id="CAL4764589.1"/>
    </source>
</evidence>
<name>A0A9P1BPZ8_9DINO</name>
<reference evidence="2" key="1">
    <citation type="submission" date="2022-10" db="EMBL/GenBank/DDBJ databases">
        <authorList>
            <person name="Chen Y."/>
            <person name="Dougan E. K."/>
            <person name="Chan C."/>
            <person name="Rhodes N."/>
            <person name="Thang M."/>
        </authorList>
    </citation>
    <scope>NUCLEOTIDE SEQUENCE</scope>
</reference>
<dbReference type="Proteomes" id="UP001152797">
    <property type="component" value="Unassembled WGS sequence"/>
</dbReference>
<organism evidence="2">
    <name type="scientific">Cladocopium goreaui</name>
    <dbReference type="NCBI Taxonomy" id="2562237"/>
    <lineage>
        <taxon>Eukaryota</taxon>
        <taxon>Sar</taxon>
        <taxon>Alveolata</taxon>
        <taxon>Dinophyceae</taxon>
        <taxon>Suessiales</taxon>
        <taxon>Symbiodiniaceae</taxon>
        <taxon>Cladocopium</taxon>
    </lineage>
</organism>